<protein>
    <submittedName>
        <fullName evidence="1">Uncharacterized protein</fullName>
    </submittedName>
</protein>
<proteinExistence type="predicted"/>
<sequence length="82" mass="9696">MTEDQIIDQIIHSFSNYSLRDIEEINNNKLDFTIAEFILCSCFIDQISGFRYNKEKVGERSHLYAISLPNNEKPILDFMNYQ</sequence>
<dbReference type="Proteomes" id="UP000321533">
    <property type="component" value="Chromosome"/>
</dbReference>
<organism evidence="1 2">
    <name type="scientific">Panacibacter ginsenosidivorans</name>
    <dbReference type="NCBI Taxonomy" id="1813871"/>
    <lineage>
        <taxon>Bacteria</taxon>
        <taxon>Pseudomonadati</taxon>
        <taxon>Bacteroidota</taxon>
        <taxon>Chitinophagia</taxon>
        <taxon>Chitinophagales</taxon>
        <taxon>Chitinophagaceae</taxon>
        <taxon>Panacibacter</taxon>
    </lineage>
</organism>
<reference evidence="1 2" key="1">
    <citation type="journal article" date="2016" name="Int. J. Syst. Evol. Microbiol.">
        <title>Panacibacter ginsenosidivorans gen. nov., sp. nov., with ginsenoside converting activity isolated from soil of a ginseng field.</title>
        <authorList>
            <person name="Siddiqi M.Z."/>
            <person name="Muhammad Shafi S."/>
            <person name="Choi K.D."/>
            <person name="Im W.T."/>
        </authorList>
    </citation>
    <scope>NUCLEOTIDE SEQUENCE [LARGE SCALE GENOMIC DNA]</scope>
    <source>
        <strain evidence="1 2">Gsoil1550</strain>
    </source>
</reference>
<keyword evidence="2" id="KW-1185">Reference proteome</keyword>
<dbReference type="OrthoDB" id="687378at2"/>
<evidence type="ECO:0000313" key="2">
    <source>
        <dbReference type="Proteomes" id="UP000321533"/>
    </source>
</evidence>
<evidence type="ECO:0000313" key="1">
    <source>
        <dbReference type="EMBL" id="QEC66729.1"/>
    </source>
</evidence>
<dbReference type="KEGG" id="pgin:FRZ67_05210"/>
<dbReference type="RefSeq" id="WP_147188529.1">
    <property type="nucleotide sequence ID" value="NZ_CP042435.1"/>
</dbReference>
<dbReference type="EMBL" id="CP042435">
    <property type="protein sequence ID" value="QEC66729.1"/>
    <property type="molecule type" value="Genomic_DNA"/>
</dbReference>
<name>A0A5B8V6B1_9BACT</name>
<dbReference type="AlphaFoldDB" id="A0A5B8V6B1"/>
<accession>A0A5B8V6B1</accession>
<gene>
    <name evidence="1" type="ORF">FRZ67_05210</name>
</gene>